<evidence type="ECO:0000313" key="2">
    <source>
        <dbReference type="Proteomes" id="UP001196980"/>
    </source>
</evidence>
<evidence type="ECO:0000313" key="1">
    <source>
        <dbReference type="EMBL" id="MBV6342372.1"/>
    </source>
</evidence>
<comment type="caution">
    <text evidence="1">The sequence shown here is derived from an EMBL/GenBank/DDBJ whole genome shotgun (WGS) entry which is preliminary data.</text>
</comment>
<dbReference type="EMBL" id="JABXWD010000245">
    <property type="protein sequence ID" value="MBV6342372.1"/>
    <property type="molecule type" value="Genomic_DNA"/>
</dbReference>
<gene>
    <name evidence="1" type="ORF">HWQ67_12325</name>
</gene>
<reference evidence="1 2" key="1">
    <citation type="journal article" date="2020" name="J Geophys Res Biogeosci">
        <title>Magnetotaxis as an Adaptation to Enable Bacterial Shuttling of Microbial Sulfur and Sulfur Cycling Across Aquatic Oxic#Anoxic Interfaces.</title>
        <authorList>
            <person name="Li J."/>
            <person name="Liu P."/>
            <person name="Wang J."/>
            <person name="Roberts A.P."/>
            <person name="Pan Y."/>
        </authorList>
    </citation>
    <scope>NUCLEOTIDE SEQUENCE [LARGE SCALE GENOMIC DNA]</scope>
    <source>
        <strain evidence="1 2">MYR-1_YQ</strain>
    </source>
</reference>
<sequence>MAIPVAYRDTLLKQFVQSFVDFIHRKRLEATLLAKGTLTAEEATILSHTQAALARDRAIFQIWRAGLQDHKKFTDPTTGLPFPAGGYNLQQIKTYILNNRLTALQALADKQDIDINHITDLKEKETLNAPLPGDENYPALVAAWQARLAELDDRKARWQAWKTFIQELRNKTDNDFSAEAEM</sequence>
<dbReference type="RefSeq" id="WP_218252991.1">
    <property type="nucleotide sequence ID" value="NZ_JABXWD010000245.1"/>
</dbReference>
<dbReference type="Proteomes" id="UP001196980">
    <property type="component" value="Unassembled WGS sequence"/>
</dbReference>
<keyword evidence="2" id="KW-1185">Reference proteome</keyword>
<name>A0ABS6S0J6_9BACT</name>
<protein>
    <submittedName>
        <fullName evidence="1">Uncharacterized protein</fullName>
    </submittedName>
</protein>
<accession>A0ABS6S0J6</accession>
<organism evidence="1 2">
    <name type="scientific">Candidatus Magnetobacterium casense</name>
    <dbReference type="NCBI Taxonomy" id="1455061"/>
    <lineage>
        <taxon>Bacteria</taxon>
        <taxon>Pseudomonadati</taxon>
        <taxon>Nitrospirota</taxon>
        <taxon>Thermodesulfovibrionia</taxon>
        <taxon>Thermodesulfovibrionales</taxon>
        <taxon>Candidatus Magnetobacteriaceae</taxon>
        <taxon>Candidatus Magnetobacterium</taxon>
    </lineage>
</organism>
<proteinExistence type="predicted"/>